<reference evidence="1 2" key="1">
    <citation type="journal article" date="2018" name="Front. Plant Sci.">
        <title>Red Clover (Trifolium pratense) and Zigzag Clover (T. medium) - A Picture of Genomic Similarities and Differences.</title>
        <authorList>
            <person name="Dluhosova J."/>
            <person name="Istvanek J."/>
            <person name="Nedelnik J."/>
            <person name="Repkova J."/>
        </authorList>
    </citation>
    <scope>NUCLEOTIDE SEQUENCE [LARGE SCALE GENOMIC DNA]</scope>
    <source>
        <strain evidence="2">cv. 10/8</strain>
        <tissue evidence="1">Leaf</tissue>
    </source>
</reference>
<keyword evidence="2" id="KW-1185">Reference proteome</keyword>
<evidence type="ECO:0000313" key="1">
    <source>
        <dbReference type="EMBL" id="MCI47748.1"/>
    </source>
</evidence>
<dbReference type="AlphaFoldDB" id="A0A392SFT7"/>
<evidence type="ECO:0000313" key="2">
    <source>
        <dbReference type="Proteomes" id="UP000265520"/>
    </source>
</evidence>
<dbReference type="Proteomes" id="UP000265520">
    <property type="component" value="Unassembled WGS sequence"/>
</dbReference>
<comment type="caution">
    <text evidence="1">The sequence shown here is derived from an EMBL/GenBank/DDBJ whole genome shotgun (WGS) entry which is preliminary data.</text>
</comment>
<name>A0A392SFT7_9FABA</name>
<accession>A0A392SFT7</accession>
<sequence>MEATTMQAVTEEEYAEKIKIVYPQAEEKLIDFLNRCKLNNKEIMLCPRCSVVCDKEATAGLTNYVPYVESKDKWPNQRPNQS</sequence>
<dbReference type="EMBL" id="LXQA010376494">
    <property type="protein sequence ID" value="MCI47748.1"/>
    <property type="molecule type" value="Genomic_DNA"/>
</dbReference>
<protein>
    <submittedName>
        <fullName evidence="1">Uncharacterized protein</fullName>
    </submittedName>
</protein>
<organism evidence="1 2">
    <name type="scientific">Trifolium medium</name>
    <dbReference type="NCBI Taxonomy" id="97028"/>
    <lineage>
        <taxon>Eukaryota</taxon>
        <taxon>Viridiplantae</taxon>
        <taxon>Streptophyta</taxon>
        <taxon>Embryophyta</taxon>
        <taxon>Tracheophyta</taxon>
        <taxon>Spermatophyta</taxon>
        <taxon>Magnoliopsida</taxon>
        <taxon>eudicotyledons</taxon>
        <taxon>Gunneridae</taxon>
        <taxon>Pentapetalae</taxon>
        <taxon>rosids</taxon>
        <taxon>fabids</taxon>
        <taxon>Fabales</taxon>
        <taxon>Fabaceae</taxon>
        <taxon>Papilionoideae</taxon>
        <taxon>50 kb inversion clade</taxon>
        <taxon>NPAAA clade</taxon>
        <taxon>Hologalegina</taxon>
        <taxon>IRL clade</taxon>
        <taxon>Trifolieae</taxon>
        <taxon>Trifolium</taxon>
    </lineage>
</organism>
<feature type="non-terminal residue" evidence="1">
    <location>
        <position position="82"/>
    </location>
</feature>
<proteinExistence type="predicted"/>